<feature type="domain" description="MULE transposase" evidence="1">
    <location>
        <begin position="318"/>
        <end position="365"/>
    </location>
</feature>
<reference evidence="2 3" key="1">
    <citation type="journal article" date="2017" name="Nat. Commun.">
        <title>Genome assembly with in vitro proximity ligation data and whole-genome triplication in lettuce.</title>
        <authorList>
            <person name="Reyes-Chin-Wo S."/>
            <person name="Wang Z."/>
            <person name="Yang X."/>
            <person name="Kozik A."/>
            <person name="Arikit S."/>
            <person name="Song C."/>
            <person name="Xia L."/>
            <person name="Froenicke L."/>
            <person name="Lavelle D.O."/>
            <person name="Truco M.J."/>
            <person name="Xia R."/>
            <person name="Zhu S."/>
            <person name="Xu C."/>
            <person name="Xu H."/>
            <person name="Xu X."/>
            <person name="Cox K."/>
            <person name="Korf I."/>
            <person name="Meyers B.C."/>
            <person name="Michelmore R.W."/>
        </authorList>
    </citation>
    <scope>NUCLEOTIDE SEQUENCE [LARGE SCALE GENOMIC DNA]</scope>
    <source>
        <strain evidence="3">cv. Salinas</strain>
        <tissue evidence="2">Seedlings</tissue>
    </source>
</reference>
<protein>
    <recommendedName>
        <fullName evidence="1">MULE transposase domain-containing protein</fullName>
    </recommendedName>
</protein>
<comment type="caution">
    <text evidence="2">The sequence shown here is derived from an EMBL/GenBank/DDBJ whole genome shotgun (WGS) entry which is preliminary data.</text>
</comment>
<dbReference type="AlphaFoldDB" id="A0A9R1URK5"/>
<evidence type="ECO:0000313" key="3">
    <source>
        <dbReference type="Proteomes" id="UP000235145"/>
    </source>
</evidence>
<evidence type="ECO:0000313" key="2">
    <source>
        <dbReference type="EMBL" id="KAJ0191984.1"/>
    </source>
</evidence>
<keyword evidence="3" id="KW-1185">Reference proteome</keyword>
<dbReference type="InterPro" id="IPR018289">
    <property type="entry name" value="MULE_transposase_dom"/>
</dbReference>
<organism evidence="2 3">
    <name type="scientific">Lactuca sativa</name>
    <name type="common">Garden lettuce</name>
    <dbReference type="NCBI Taxonomy" id="4236"/>
    <lineage>
        <taxon>Eukaryota</taxon>
        <taxon>Viridiplantae</taxon>
        <taxon>Streptophyta</taxon>
        <taxon>Embryophyta</taxon>
        <taxon>Tracheophyta</taxon>
        <taxon>Spermatophyta</taxon>
        <taxon>Magnoliopsida</taxon>
        <taxon>eudicotyledons</taxon>
        <taxon>Gunneridae</taxon>
        <taxon>Pentapetalae</taxon>
        <taxon>asterids</taxon>
        <taxon>campanulids</taxon>
        <taxon>Asterales</taxon>
        <taxon>Asteraceae</taxon>
        <taxon>Cichorioideae</taxon>
        <taxon>Cichorieae</taxon>
        <taxon>Lactucinae</taxon>
        <taxon>Lactuca</taxon>
    </lineage>
</organism>
<dbReference type="PANTHER" id="PTHR31973">
    <property type="entry name" value="POLYPROTEIN, PUTATIVE-RELATED"/>
    <property type="match status" value="1"/>
</dbReference>
<name>A0A9R1URK5_LACSA</name>
<sequence length="366" mass="43144">MWTVHHGIVARQTHDRTAPHNSRTICDRTRNKHHFITHYESLCQRDRQDSERGLQYNFLICDCEQWNEYWIMKKTKVEMNVKLRMGEMQPWKEMTLSLEGINMGNVDNWMVSHSESKNDLTQKMNLSKLSNFIQLKSIDNMKWLKHVQQFGIYAQTGCKWQPRASKRQRIGYFEITRYIGPHTCFQYRVTQDYPNLDANLIAQETEHLIKEQPSISVPNLRVEIVDKLGYTPSYRKVWVGKQKAIDHIFGKWEESYIVLQKFLAALQYSNPGTIVERCTARLTNTDQVESSNVDKVEFKRVFWDFAPSIHGYEHCRPVINIDATHLYGKYKGKMMIAMGVDGNNQIFPLAFAIVDNESYNSWYWIV</sequence>
<accession>A0A9R1URK5</accession>
<gene>
    <name evidence="2" type="ORF">LSAT_V11C800437780</name>
</gene>
<evidence type="ECO:0000259" key="1">
    <source>
        <dbReference type="Pfam" id="PF10551"/>
    </source>
</evidence>
<dbReference type="EMBL" id="NBSK02000008">
    <property type="protein sequence ID" value="KAJ0191984.1"/>
    <property type="molecule type" value="Genomic_DNA"/>
</dbReference>
<dbReference type="PANTHER" id="PTHR31973:SF195">
    <property type="entry name" value="MUDR FAMILY TRANSPOSASE"/>
    <property type="match status" value="1"/>
</dbReference>
<dbReference type="Pfam" id="PF10551">
    <property type="entry name" value="MULE"/>
    <property type="match status" value="1"/>
</dbReference>
<proteinExistence type="predicted"/>
<dbReference type="Proteomes" id="UP000235145">
    <property type="component" value="Unassembled WGS sequence"/>
</dbReference>